<evidence type="ECO:0000256" key="1">
    <source>
        <dbReference type="SAM" id="Phobius"/>
    </source>
</evidence>
<name>A0A2D0AI21_9FLAO</name>
<keyword evidence="1" id="KW-1133">Transmembrane helix</keyword>
<dbReference type="InterPro" id="IPR010994">
    <property type="entry name" value="RuvA_2-like"/>
</dbReference>
<dbReference type="Pfam" id="PF12836">
    <property type="entry name" value="HHH_3"/>
    <property type="match status" value="2"/>
</dbReference>
<gene>
    <name evidence="2" type="ORF">BWK62_01780</name>
</gene>
<reference evidence="2 3" key="1">
    <citation type="journal article" date="2017" name="Infect. Genet. Evol.">
        <title>Comparative genome analysis of fish pathogen Flavobacterium columnare reveals extensive sequence diversity within the species.</title>
        <authorList>
            <person name="Kayansamruaj P."/>
            <person name="Dong H.T."/>
            <person name="Hirono I."/>
            <person name="Kondo H."/>
            <person name="Senapin S."/>
            <person name="Rodkhum C."/>
        </authorList>
    </citation>
    <scope>NUCLEOTIDE SEQUENCE [LARGE SCALE GENOMIC DNA]</scope>
    <source>
        <strain evidence="2 3">1214</strain>
    </source>
</reference>
<dbReference type="PANTHER" id="PTHR21180:SF32">
    <property type="entry name" value="ENDONUCLEASE_EXONUCLEASE_PHOSPHATASE FAMILY DOMAIN-CONTAINING PROTEIN 1"/>
    <property type="match status" value="1"/>
</dbReference>
<evidence type="ECO:0000313" key="2">
    <source>
        <dbReference type="EMBL" id="OWP79449.1"/>
    </source>
</evidence>
<evidence type="ECO:0008006" key="4">
    <source>
        <dbReference type="Google" id="ProtNLM"/>
    </source>
</evidence>
<sequence length="298" mass="34974">MFQSLKCYFEYTKNQRIALLCLIILSVSIHTIYTLVDFSTNIELTKEEQNWLAQQIIIDSLKKQTKQDEYRLYPFNPNYITDFKGYKLGMSVEEINRLLAYRKKGKYVNSAKEFQSITKISDSLLTTMIPYFKFPNWLSKNKYSNKSKFITFNKSDEDFKKKDSWVQKDINLATKEDLMKVYGIGEIISDRILKKRETLGGFVSMEQLQDVWGLSPEVIIELNSRFALFKNPEILKLKINQASIKELLRIPYLKYPIALEIIGYRSMNNGIHSVDDLLKIKGFPIDKVKIITLYLDFK</sequence>
<keyword evidence="1" id="KW-0472">Membrane</keyword>
<comment type="caution">
    <text evidence="2">The sequence shown here is derived from an EMBL/GenBank/DDBJ whole genome shotgun (WGS) entry which is preliminary data.</text>
</comment>
<accession>A0A2D0AI21</accession>
<protein>
    <recommendedName>
        <fullName evidence="4">Helix-hairpin-helix domain-containing protein</fullName>
    </recommendedName>
</protein>
<dbReference type="InterPro" id="IPR051675">
    <property type="entry name" value="Endo/Exo/Phosphatase_dom_1"/>
</dbReference>
<keyword evidence="1" id="KW-0812">Transmembrane</keyword>
<evidence type="ECO:0000313" key="3">
    <source>
        <dbReference type="Proteomes" id="UP000198034"/>
    </source>
</evidence>
<proteinExistence type="predicted"/>
<dbReference type="Gene3D" id="1.10.150.280">
    <property type="entry name" value="AF1531-like domain"/>
    <property type="match status" value="2"/>
</dbReference>
<organism evidence="2 3">
    <name type="scientific">Flavobacterium columnare</name>
    <dbReference type="NCBI Taxonomy" id="996"/>
    <lineage>
        <taxon>Bacteria</taxon>
        <taxon>Pseudomonadati</taxon>
        <taxon>Bacteroidota</taxon>
        <taxon>Flavobacteriia</taxon>
        <taxon>Flavobacteriales</taxon>
        <taxon>Flavobacteriaceae</taxon>
        <taxon>Flavobacterium</taxon>
    </lineage>
</organism>
<dbReference type="AlphaFoldDB" id="A0A2D0AI21"/>
<feature type="transmembrane region" description="Helical" evidence="1">
    <location>
        <begin position="17"/>
        <end position="36"/>
    </location>
</feature>
<dbReference type="PANTHER" id="PTHR21180">
    <property type="entry name" value="ENDONUCLEASE/EXONUCLEASE/PHOSPHATASE FAMILY DOMAIN-CONTAINING PROTEIN 1"/>
    <property type="match status" value="1"/>
</dbReference>
<dbReference type="SUPFAM" id="SSF47781">
    <property type="entry name" value="RuvA domain 2-like"/>
    <property type="match status" value="2"/>
</dbReference>
<dbReference type="Proteomes" id="UP000198034">
    <property type="component" value="Unassembled WGS sequence"/>
</dbReference>
<dbReference type="EMBL" id="MTCY01000003">
    <property type="protein sequence ID" value="OWP79449.1"/>
    <property type="molecule type" value="Genomic_DNA"/>
</dbReference>